<dbReference type="Proteomes" id="UP000689195">
    <property type="component" value="Unassembled WGS sequence"/>
</dbReference>
<dbReference type="OrthoDB" id="273771at2759"/>
<dbReference type="AlphaFoldDB" id="A0A8S1U3U4"/>
<dbReference type="InterPro" id="IPR001680">
    <property type="entry name" value="WD40_rpt"/>
</dbReference>
<proteinExistence type="predicted"/>
<comment type="caution">
    <text evidence="2">The sequence shown here is derived from an EMBL/GenBank/DDBJ whole genome shotgun (WGS) entry which is preliminary data.</text>
</comment>
<dbReference type="SMART" id="SM00320">
    <property type="entry name" value="WD40"/>
    <property type="match status" value="4"/>
</dbReference>
<keyword evidence="1" id="KW-0853">WD repeat</keyword>
<sequence>MQGLQQQKVHMEEEIDKLCCFNKHQNTKIEYIIKDNQKRGSERLLCSKCIEFFNNPPNLVYITKAQERIQLVKQLCYNQTEKVAEQFIQDIENFIEKLRTFTSDLHQQIQKLTNSCTLWIDYLNYYKKLKLKYKFLDEIDNLEIDEEELIQQSLAFDIYEINSINENSIGKISSGIQNVQQTIKEFSNFQGMAYKIIKNANNYEHFQYKKMKSITFQVSFEKKEDQLCNALAFNSDESLLATAADKNIKLWKFYGGELLETNTNLQGHMEQVVCLTFSQQENLLISGSKDETIKLWKEISQNKWQPVQNIKIDASYSLCLVLNQNENQFIAGCFDGSIKIISFNIDQYTTLENYRLDKHTKPVYSISLNSKGNQFISSSSDKQIIIWEKNNSQLWEFKYVVNKSINDVCYRISYFGDETILFQQKKNGQTHFLKMQDSKFVERSDLRLVLNNQDPEVECFFPIIYNQKNQVLVLKHSQYVYIIKENKLQYQVACSPIDCSHPWNYGTMTKDGRFLIIWEYATKNFKVYLLDY</sequence>
<reference evidence="2" key="1">
    <citation type="submission" date="2021-01" db="EMBL/GenBank/DDBJ databases">
        <authorList>
            <consortium name="Genoscope - CEA"/>
            <person name="William W."/>
        </authorList>
    </citation>
    <scope>NUCLEOTIDE SEQUENCE</scope>
</reference>
<evidence type="ECO:0000256" key="1">
    <source>
        <dbReference type="PROSITE-ProRule" id="PRU00221"/>
    </source>
</evidence>
<feature type="repeat" description="WD" evidence="1">
    <location>
        <begin position="356"/>
        <end position="388"/>
    </location>
</feature>
<dbReference type="GO" id="GO:0016226">
    <property type="term" value="P:iron-sulfur cluster assembly"/>
    <property type="evidence" value="ECO:0007669"/>
    <property type="project" value="TreeGrafter"/>
</dbReference>
<evidence type="ECO:0008006" key="4">
    <source>
        <dbReference type="Google" id="ProtNLM"/>
    </source>
</evidence>
<evidence type="ECO:0000313" key="2">
    <source>
        <dbReference type="EMBL" id="CAD8158069.1"/>
    </source>
</evidence>
<dbReference type="PROSITE" id="PS50082">
    <property type="entry name" value="WD_REPEATS_2"/>
    <property type="match status" value="2"/>
</dbReference>
<dbReference type="PROSITE" id="PS50294">
    <property type="entry name" value="WD_REPEATS_REGION"/>
    <property type="match status" value="2"/>
</dbReference>
<accession>A0A8S1U3U4</accession>
<protein>
    <recommendedName>
        <fullName evidence="4">WD40-repeat-containing domain</fullName>
    </recommendedName>
</protein>
<name>A0A8S1U3U4_9CILI</name>
<dbReference type="Pfam" id="PF00400">
    <property type="entry name" value="WD40"/>
    <property type="match status" value="3"/>
</dbReference>
<evidence type="ECO:0000313" key="3">
    <source>
        <dbReference type="Proteomes" id="UP000689195"/>
    </source>
</evidence>
<dbReference type="PANTHER" id="PTHR19920:SF0">
    <property type="entry name" value="CYTOSOLIC IRON-SULFUR PROTEIN ASSEMBLY PROTEIN CIAO1-RELATED"/>
    <property type="match status" value="1"/>
</dbReference>
<dbReference type="GO" id="GO:0097361">
    <property type="term" value="C:cytosolic [4Fe-4S] assembly targeting complex"/>
    <property type="evidence" value="ECO:0007669"/>
    <property type="project" value="TreeGrafter"/>
</dbReference>
<feature type="repeat" description="WD" evidence="1">
    <location>
        <begin position="265"/>
        <end position="297"/>
    </location>
</feature>
<gene>
    <name evidence="2" type="ORF">PPENT_87.1.T0310145</name>
</gene>
<dbReference type="PANTHER" id="PTHR19920">
    <property type="entry name" value="WD40 PROTEIN CIAO1"/>
    <property type="match status" value="1"/>
</dbReference>
<dbReference type="EMBL" id="CAJJDO010000031">
    <property type="protein sequence ID" value="CAD8158069.1"/>
    <property type="molecule type" value="Genomic_DNA"/>
</dbReference>
<organism evidence="2 3">
    <name type="scientific">Paramecium pentaurelia</name>
    <dbReference type="NCBI Taxonomy" id="43138"/>
    <lineage>
        <taxon>Eukaryota</taxon>
        <taxon>Sar</taxon>
        <taxon>Alveolata</taxon>
        <taxon>Ciliophora</taxon>
        <taxon>Intramacronucleata</taxon>
        <taxon>Oligohymenophorea</taxon>
        <taxon>Peniculida</taxon>
        <taxon>Parameciidae</taxon>
        <taxon>Paramecium</taxon>
    </lineage>
</organism>
<keyword evidence="3" id="KW-1185">Reference proteome</keyword>